<dbReference type="EMBL" id="CP022601">
    <property type="protein sequence ID" value="AXJ13066.1"/>
    <property type="molecule type" value="Genomic_DNA"/>
</dbReference>
<name>A0A345VK14_9STRE</name>
<feature type="domain" description="Tyr recombinase" evidence="4">
    <location>
        <begin position="184"/>
        <end position="402"/>
    </location>
</feature>
<dbReference type="Pfam" id="PF00589">
    <property type="entry name" value="Phage_integrase"/>
    <property type="match status" value="1"/>
</dbReference>
<dbReference type="GO" id="GO:0006310">
    <property type="term" value="P:DNA recombination"/>
    <property type="evidence" value="ECO:0007669"/>
    <property type="project" value="UniProtKB-KW"/>
</dbReference>
<dbReference type="InterPro" id="IPR011010">
    <property type="entry name" value="DNA_brk_join_enz"/>
</dbReference>
<protein>
    <submittedName>
        <fullName evidence="5">Tyrosine recombinase XerC</fullName>
    </submittedName>
</protein>
<dbReference type="RefSeq" id="WP_115130236.1">
    <property type="nucleotide sequence ID" value="NZ_CP022601.1"/>
</dbReference>
<dbReference type="PANTHER" id="PTHR30349:SF64">
    <property type="entry name" value="PROPHAGE INTEGRASE INTD-RELATED"/>
    <property type="match status" value="1"/>
</dbReference>
<keyword evidence="2" id="KW-0238">DNA-binding</keyword>
<accession>A0A345VK14</accession>
<evidence type="ECO:0000256" key="2">
    <source>
        <dbReference type="ARBA" id="ARBA00023125"/>
    </source>
</evidence>
<dbReference type="PROSITE" id="PS51898">
    <property type="entry name" value="TYR_RECOMBINASE"/>
    <property type="match status" value="1"/>
</dbReference>
<dbReference type="GO" id="GO:0015074">
    <property type="term" value="P:DNA integration"/>
    <property type="evidence" value="ECO:0007669"/>
    <property type="project" value="InterPro"/>
</dbReference>
<sequence length="502" mass="58808">MYYRTKTNSKGVTRYEVVDKYKDPLTGKWKTAVVSYHKNTSCARKQAERELEDKIEGLVNGSEAQFNPKLIRTFGELKMSWLETWSVSVKPQTVKREAFVIERLGEIIGDDYLLERLTPLLMKKCLTTYMEKYNASQSTMIHIKSTCNKIFNHGVLYNVIQFSPMSVIKLETSLEKKRETKKKREAKFLEIHEIRAFFETLSRRRDPNYYDLAIVLLFSGLRIGEAAFIKEDFDAERGILHIDKALQYHDLKVSEFYFDETKTINADRDVALPKVACDAILRAIQRSEEFDRYSIENPCEAFTFSESVFRTEYGSPITSHSFREVLARVETDLIKNCEERYGFKWTKHVTPHSFRHMHITYLQSEGMKVAIKEIMERVGHANYETTMLYTHSQGISQNQTVKALDKFIDRNNFRFEALKSLSSKYSKILNDEIENNLDSKIIEFSLDDFRDKLGLKSTYTPRHITANIIPKLKKDLSKYYKSFDISYLREGKQKVVGYRLTW</sequence>
<evidence type="ECO:0000256" key="1">
    <source>
        <dbReference type="ARBA" id="ARBA00008857"/>
    </source>
</evidence>
<comment type="similarity">
    <text evidence="1">Belongs to the 'phage' integrase family.</text>
</comment>
<keyword evidence="3" id="KW-0233">DNA recombination</keyword>
<dbReference type="InterPro" id="IPR050090">
    <property type="entry name" value="Tyrosine_recombinase_XerCD"/>
</dbReference>
<dbReference type="PANTHER" id="PTHR30349">
    <property type="entry name" value="PHAGE INTEGRASE-RELATED"/>
    <property type="match status" value="1"/>
</dbReference>
<dbReference type="InterPro" id="IPR002104">
    <property type="entry name" value="Integrase_catalytic"/>
</dbReference>
<dbReference type="AlphaFoldDB" id="A0A345VK14"/>
<dbReference type="GO" id="GO:0003677">
    <property type="term" value="F:DNA binding"/>
    <property type="evidence" value="ECO:0007669"/>
    <property type="project" value="UniProtKB-KW"/>
</dbReference>
<dbReference type="Proteomes" id="UP000255411">
    <property type="component" value="Chromosome"/>
</dbReference>
<dbReference type="InterPro" id="IPR013762">
    <property type="entry name" value="Integrase-like_cat_sf"/>
</dbReference>
<proteinExistence type="inferred from homology"/>
<reference evidence="5 6" key="1">
    <citation type="submission" date="2017-07" db="EMBL/GenBank/DDBJ databases">
        <title>Streptococcus pluranimalium as cause of bovine abortion.</title>
        <authorList>
            <person name="Rodriguez Campos S."/>
            <person name="Gobeli Brawand S."/>
            <person name="Brodard I."/>
            <person name="Rychener L."/>
            <person name="Perreten V."/>
        </authorList>
    </citation>
    <scope>NUCLEOTIDE SEQUENCE [LARGE SCALE GENOMIC DNA]</scope>
    <source>
        <strain evidence="5 6">14A0014</strain>
    </source>
</reference>
<gene>
    <name evidence="5" type="primary">xerC_4</name>
    <name evidence="5" type="ORF">Sp14A_11510</name>
</gene>
<evidence type="ECO:0000259" key="4">
    <source>
        <dbReference type="PROSITE" id="PS51898"/>
    </source>
</evidence>
<dbReference type="InterPro" id="IPR010998">
    <property type="entry name" value="Integrase_recombinase_N"/>
</dbReference>
<dbReference type="Gene3D" id="1.10.443.10">
    <property type="entry name" value="Intergrase catalytic core"/>
    <property type="match status" value="1"/>
</dbReference>
<organism evidence="5 6">
    <name type="scientific">Streptococcus pluranimalium</name>
    <dbReference type="NCBI Taxonomy" id="82348"/>
    <lineage>
        <taxon>Bacteria</taxon>
        <taxon>Bacillati</taxon>
        <taxon>Bacillota</taxon>
        <taxon>Bacilli</taxon>
        <taxon>Lactobacillales</taxon>
        <taxon>Streptococcaceae</taxon>
        <taxon>Streptococcus</taxon>
    </lineage>
</organism>
<dbReference type="Gene3D" id="1.10.150.130">
    <property type="match status" value="1"/>
</dbReference>
<evidence type="ECO:0000313" key="5">
    <source>
        <dbReference type="EMBL" id="AXJ13066.1"/>
    </source>
</evidence>
<dbReference type="CDD" id="cd01189">
    <property type="entry name" value="INT_ICEBs1_C_like"/>
    <property type="match status" value="1"/>
</dbReference>
<evidence type="ECO:0000313" key="6">
    <source>
        <dbReference type="Proteomes" id="UP000255411"/>
    </source>
</evidence>
<dbReference type="SUPFAM" id="SSF56349">
    <property type="entry name" value="DNA breaking-rejoining enzymes"/>
    <property type="match status" value="1"/>
</dbReference>
<evidence type="ECO:0000256" key="3">
    <source>
        <dbReference type="ARBA" id="ARBA00023172"/>
    </source>
</evidence>